<feature type="compositionally biased region" description="Basic and acidic residues" evidence="1">
    <location>
        <begin position="314"/>
        <end position="324"/>
    </location>
</feature>
<accession>A0AA40ELN3</accession>
<sequence length="420" mass="46217">MDPLSLSSIVVDLGAKFLSTAHRCHTLYDKDKTAFATFQVLNHKSRSIITLLDGINVILLNPRNAPVTQSLDIPHWHESLMIVLDACSLTCECLDNELTKLGDWTAQGNNKVPWWRRVRLHWNEESLKSTSTLLDTTVGSLRCLLDVLKTAMLGPVVERASGSRLKMQVTVLQQTLIETDDKIGAHFSRPCEYTDETGNIVYPRYRDNINCIRPIYSPDTEKCDDFGVVALSSTSNLADSEQGNDDAWSFTSMAPLIAREMNEKAVGWHSDALTGVVASDLGPELRTAEETTAKTGSYAMEKRPMASTSSIDGGKNDDDADEGRVPRPLLMADLFQELGISKRAIDNCSNALEKPNGLFMRGEGDQNRIRRLWSELTSSAPAHEGDLSTLEMSSAVSDDDLGSRRIGFTGLKITVLGHSG</sequence>
<proteinExistence type="predicted"/>
<name>A0AA40ELN3_9PEZI</name>
<dbReference type="Proteomes" id="UP001172155">
    <property type="component" value="Unassembled WGS sequence"/>
</dbReference>
<evidence type="ECO:0000256" key="1">
    <source>
        <dbReference type="SAM" id="MobiDB-lite"/>
    </source>
</evidence>
<protein>
    <submittedName>
        <fullName evidence="2">Uncharacterized protein</fullName>
    </submittedName>
</protein>
<organism evidence="2 3">
    <name type="scientific">Schizothecium vesticola</name>
    <dbReference type="NCBI Taxonomy" id="314040"/>
    <lineage>
        <taxon>Eukaryota</taxon>
        <taxon>Fungi</taxon>
        <taxon>Dikarya</taxon>
        <taxon>Ascomycota</taxon>
        <taxon>Pezizomycotina</taxon>
        <taxon>Sordariomycetes</taxon>
        <taxon>Sordariomycetidae</taxon>
        <taxon>Sordariales</taxon>
        <taxon>Schizotheciaceae</taxon>
        <taxon>Schizothecium</taxon>
    </lineage>
</organism>
<reference evidence="2" key="1">
    <citation type="submission" date="2023-06" db="EMBL/GenBank/DDBJ databases">
        <title>Genome-scale phylogeny and comparative genomics of the fungal order Sordariales.</title>
        <authorList>
            <consortium name="Lawrence Berkeley National Laboratory"/>
            <person name="Hensen N."/>
            <person name="Bonometti L."/>
            <person name="Westerberg I."/>
            <person name="Brannstrom I.O."/>
            <person name="Guillou S."/>
            <person name="Cros-Aarteil S."/>
            <person name="Calhoun S."/>
            <person name="Haridas S."/>
            <person name="Kuo A."/>
            <person name="Mondo S."/>
            <person name="Pangilinan J."/>
            <person name="Riley R."/>
            <person name="LaButti K."/>
            <person name="Andreopoulos B."/>
            <person name="Lipzen A."/>
            <person name="Chen C."/>
            <person name="Yanf M."/>
            <person name="Daum C."/>
            <person name="Ng V."/>
            <person name="Clum A."/>
            <person name="Steindorff A."/>
            <person name="Ohm R."/>
            <person name="Martin F."/>
            <person name="Silar P."/>
            <person name="Natvig D."/>
            <person name="Lalanne C."/>
            <person name="Gautier V."/>
            <person name="Ament-velasquez S.L."/>
            <person name="Kruys A."/>
            <person name="Hutchinson M.I."/>
            <person name="Powell A.J."/>
            <person name="Barry K."/>
            <person name="Miller A.N."/>
            <person name="Grigoriev I.V."/>
            <person name="Debuchy R."/>
            <person name="Gladieux P."/>
            <person name="Thoren M.H."/>
            <person name="Johannesson H."/>
        </authorList>
    </citation>
    <scope>NUCLEOTIDE SEQUENCE</scope>
    <source>
        <strain evidence="2">SMH3187-1</strain>
    </source>
</reference>
<dbReference type="EMBL" id="JAUKUD010000006">
    <property type="protein sequence ID" value="KAK0741559.1"/>
    <property type="molecule type" value="Genomic_DNA"/>
</dbReference>
<evidence type="ECO:0000313" key="3">
    <source>
        <dbReference type="Proteomes" id="UP001172155"/>
    </source>
</evidence>
<feature type="region of interest" description="Disordered" evidence="1">
    <location>
        <begin position="290"/>
        <end position="324"/>
    </location>
</feature>
<gene>
    <name evidence="2" type="ORF">B0T18DRAFT_420358</name>
</gene>
<evidence type="ECO:0000313" key="2">
    <source>
        <dbReference type="EMBL" id="KAK0741559.1"/>
    </source>
</evidence>
<dbReference type="AlphaFoldDB" id="A0AA40ELN3"/>
<keyword evidence="3" id="KW-1185">Reference proteome</keyword>
<comment type="caution">
    <text evidence="2">The sequence shown here is derived from an EMBL/GenBank/DDBJ whole genome shotgun (WGS) entry which is preliminary data.</text>
</comment>